<dbReference type="GO" id="GO:0003697">
    <property type="term" value="F:single-stranded DNA binding"/>
    <property type="evidence" value="ECO:0007669"/>
    <property type="project" value="TreeGrafter"/>
</dbReference>
<accession>A0A136J104</accession>
<dbReference type="GO" id="GO:0005634">
    <property type="term" value="C:nucleus"/>
    <property type="evidence" value="ECO:0007669"/>
    <property type="project" value="UniProtKB-SubCell"/>
</dbReference>
<feature type="coiled-coil region" evidence="12">
    <location>
        <begin position="421"/>
        <end position="448"/>
    </location>
</feature>
<dbReference type="Proteomes" id="UP000070501">
    <property type="component" value="Unassembled WGS sequence"/>
</dbReference>
<feature type="coiled-coil region" evidence="12">
    <location>
        <begin position="263"/>
        <end position="392"/>
    </location>
</feature>
<dbReference type="InterPro" id="IPR003395">
    <property type="entry name" value="RecF/RecN/SMC_N"/>
</dbReference>
<evidence type="ECO:0000313" key="15">
    <source>
        <dbReference type="EMBL" id="KXJ90676.1"/>
    </source>
</evidence>
<dbReference type="PANTHER" id="PTHR19306:SF6">
    <property type="entry name" value="STRUCTURAL MAINTENANCE OF CHROMOSOMES PROTEIN 6"/>
    <property type="match status" value="1"/>
</dbReference>
<evidence type="ECO:0000256" key="4">
    <source>
        <dbReference type="ARBA" id="ARBA00022454"/>
    </source>
</evidence>
<dbReference type="InParanoid" id="A0A136J104"/>
<keyword evidence="15" id="KW-0378">Hydrolase</keyword>
<keyword evidence="5" id="KW-0547">Nucleotide-binding</keyword>
<dbReference type="GO" id="GO:0030915">
    <property type="term" value="C:Smc5-Smc6 complex"/>
    <property type="evidence" value="ECO:0007669"/>
    <property type="project" value="TreeGrafter"/>
</dbReference>
<dbReference type="PANTHER" id="PTHR19306">
    <property type="entry name" value="STRUCTURAL MAINTENANCE OF CHROMOSOMES 5,6 SMC5, SMC6"/>
    <property type="match status" value="1"/>
</dbReference>
<dbReference type="InterPro" id="IPR027417">
    <property type="entry name" value="P-loop_NTPase"/>
</dbReference>
<keyword evidence="8 12" id="KW-0175">Coiled coil</keyword>
<dbReference type="SUPFAM" id="SSF52540">
    <property type="entry name" value="P-loop containing nucleoside triphosphate hydrolases"/>
    <property type="match status" value="2"/>
</dbReference>
<keyword evidence="9" id="KW-0233">DNA recombination</keyword>
<evidence type="ECO:0000256" key="2">
    <source>
        <dbReference type="ARBA" id="ARBA00004286"/>
    </source>
</evidence>
<evidence type="ECO:0000256" key="3">
    <source>
        <dbReference type="ARBA" id="ARBA00006793"/>
    </source>
</evidence>
<evidence type="ECO:0000256" key="7">
    <source>
        <dbReference type="ARBA" id="ARBA00022840"/>
    </source>
</evidence>
<feature type="domain" description="RecF/RecN/SMC N-terminal" evidence="14">
    <location>
        <begin position="96"/>
        <end position="1106"/>
    </location>
</feature>
<dbReference type="Gene3D" id="3.40.50.300">
    <property type="entry name" value="P-loop containing nucleotide triphosphate hydrolases"/>
    <property type="match status" value="2"/>
</dbReference>
<evidence type="ECO:0000256" key="1">
    <source>
        <dbReference type="ARBA" id="ARBA00004123"/>
    </source>
</evidence>
<evidence type="ECO:0000256" key="5">
    <source>
        <dbReference type="ARBA" id="ARBA00022741"/>
    </source>
</evidence>
<organism evidence="15 16">
    <name type="scientific">Microdochium bolleyi</name>
    <dbReference type="NCBI Taxonomy" id="196109"/>
    <lineage>
        <taxon>Eukaryota</taxon>
        <taxon>Fungi</taxon>
        <taxon>Dikarya</taxon>
        <taxon>Ascomycota</taxon>
        <taxon>Pezizomycotina</taxon>
        <taxon>Sordariomycetes</taxon>
        <taxon>Xylariomycetidae</taxon>
        <taxon>Xylariales</taxon>
        <taxon>Microdochiaceae</taxon>
        <taxon>Microdochium</taxon>
    </lineage>
</organism>
<dbReference type="Pfam" id="PF02463">
    <property type="entry name" value="SMC_N"/>
    <property type="match status" value="1"/>
</dbReference>
<feature type="coiled-coil region" evidence="12">
    <location>
        <begin position="710"/>
        <end position="852"/>
    </location>
</feature>
<evidence type="ECO:0000256" key="10">
    <source>
        <dbReference type="ARBA" id="ARBA00023204"/>
    </source>
</evidence>
<dbReference type="GO" id="GO:0000724">
    <property type="term" value="P:double-strand break repair via homologous recombination"/>
    <property type="evidence" value="ECO:0007669"/>
    <property type="project" value="TreeGrafter"/>
</dbReference>
<dbReference type="Gene3D" id="1.10.287.1490">
    <property type="match status" value="1"/>
</dbReference>
<protein>
    <submittedName>
        <fullName evidence="15">p-loop containing nucleoside triphosphate hydrolase protein</fullName>
    </submittedName>
</protein>
<gene>
    <name evidence="15" type="ORF">Micbo1qcDRAFT_226661</name>
</gene>
<dbReference type="GO" id="GO:0003684">
    <property type="term" value="F:damaged DNA binding"/>
    <property type="evidence" value="ECO:0007669"/>
    <property type="project" value="TreeGrafter"/>
</dbReference>
<evidence type="ECO:0000259" key="14">
    <source>
        <dbReference type="Pfam" id="PF02463"/>
    </source>
</evidence>
<evidence type="ECO:0000313" key="16">
    <source>
        <dbReference type="Proteomes" id="UP000070501"/>
    </source>
</evidence>
<keyword evidence="7" id="KW-0067">ATP-binding</keyword>
<dbReference type="STRING" id="196109.A0A136J104"/>
<dbReference type="EMBL" id="KQ964252">
    <property type="protein sequence ID" value="KXJ90676.1"/>
    <property type="molecule type" value="Genomic_DNA"/>
</dbReference>
<sequence length="1135" mass="128357">MQRKKARVSTSSAGPSKRTHATEDDVSESSSENTEPAAREPSHGQTPPPSTQYEIMRDAGFKHLDNPEYDDQQATQRFTTRPTIIGDNHAALNAIIESIECINFMCHVRLHCELGPLLNFIVGENGSGKSAILTAITLCLGGKASATNRGGSLRSFVKEGQEHASLIVKIKNQGDDAYKRDVFGDSIIVERHFTKSGTSGFKLKSESGRIISQKKSDVDDVVEYYCLQVDNPLNVLSQDNARQFLNAATPAQKYKYFTLGTQLEQLSNDYQLIQEYLDASEAKLYGFEDEIKHLHDEAEKAVKLRDALQKTAEMKAKQTLYVYKMAWAQIKAQEDVVAQKEAKVAEAQHEVEKTQKEIENSDRTLQELDNRIAAAEQAAVELRQEHEQTCDTESNAKEAFDIARASLQKFIVNERDIHTKLTQAKARVDKHKTEIQKEEERLEQVNGGAMLQAQAERAEADKAKHLAAQAVQDHLEKESDVKQALAKAQETAQRSASEVEPKRKALAEAEVNVRDLTRKRTDPFAAFNPRLPQLLRTISEDSNFISTPIGPVGPTIQITKPKWAPVIENLCGMTLSSFLVESKADQSRLKSHMDRLGIHEHPIIILAKTPLSTLREPDPRFETALRILKFDNERVRDLLVINHRIEQALLVETRQEAESIMFDAQPPQNAAFCMTFHDGKRDSGLRLRNERGNLSSAPFPLRYDQKPRMRSDEETDLKFHQDRVEQLRSELREIESTKRSDQQAVQRCSHAVQQHKRQVNVLNDALTSAAERVDTAQEALDELSGAKNKLGLLQEHLKDAEEECETYGNQWGDLRLEKDEMNKQMDVLKQSLKDAKAAVAESSAKIAKVENKINRFNTSRYTVVVEKNAAHESNAVAKVAKEAAEASQDRHISHLKELTAQAKQVHEERVYLEEGETYESIKRKWQSQGEQLKRVRQQLGGSDEEINNRAAERMARYRQTKADHRNVRSLVDSLKQALVDRLDRWRTFQRLISAQARVGFQYLLSERGFRGRLLLDHQHKKLELQVEPDQTRTGGSGRNTKTLSGGEKSFSSICMLLAIWDAMGSPLRCLDEFDVFMDNVNRAISTNMLITAARRSVGKQFILITPNAIEGRAVVDKDVKIIRLVDPRQRRIDDL</sequence>
<dbReference type="GO" id="GO:0035861">
    <property type="term" value="C:site of double-strand break"/>
    <property type="evidence" value="ECO:0007669"/>
    <property type="project" value="TreeGrafter"/>
</dbReference>
<keyword evidence="11" id="KW-0539">Nucleus</keyword>
<evidence type="ECO:0000256" key="12">
    <source>
        <dbReference type="SAM" id="Coils"/>
    </source>
</evidence>
<dbReference type="GO" id="GO:0016787">
    <property type="term" value="F:hydrolase activity"/>
    <property type="evidence" value="ECO:0007669"/>
    <property type="project" value="UniProtKB-KW"/>
</dbReference>
<dbReference type="FunCoup" id="A0A136J104">
    <property type="interactions" value="771"/>
</dbReference>
<name>A0A136J104_9PEZI</name>
<comment type="similarity">
    <text evidence="3">Belongs to the SMC family. SMC6 subfamily.</text>
</comment>
<evidence type="ECO:0000256" key="8">
    <source>
        <dbReference type="ARBA" id="ARBA00023054"/>
    </source>
</evidence>
<evidence type="ECO:0000256" key="11">
    <source>
        <dbReference type="ARBA" id="ARBA00023242"/>
    </source>
</evidence>
<keyword evidence="4" id="KW-0158">Chromosome</keyword>
<dbReference type="GO" id="GO:0005524">
    <property type="term" value="F:ATP binding"/>
    <property type="evidence" value="ECO:0007669"/>
    <property type="project" value="UniProtKB-KW"/>
</dbReference>
<keyword evidence="6" id="KW-0227">DNA damage</keyword>
<reference evidence="16" key="1">
    <citation type="submission" date="2016-02" db="EMBL/GenBank/DDBJ databases">
        <title>Draft genome sequence of Microdochium bolleyi, a fungal endophyte of beachgrass.</title>
        <authorList>
            <consortium name="DOE Joint Genome Institute"/>
            <person name="David A.S."/>
            <person name="May G."/>
            <person name="Haridas S."/>
            <person name="Lim J."/>
            <person name="Wang M."/>
            <person name="Labutti K."/>
            <person name="Lipzen A."/>
            <person name="Barry K."/>
            <person name="Grigoriev I.V."/>
        </authorList>
    </citation>
    <scope>NUCLEOTIDE SEQUENCE [LARGE SCALE GENOMIC DNA]</scope>
    <source>
        <strain evidence="16">J235TASD1</strain>
    </source>
</reference>
<proteinExistence type="inferred from homology"/>
<dbReference type="AlphaFoldDB" id="A0A136J104"/>
<evidence type="ECO:0000256" key="6">
    <source>
        <dbReference type="ARBA" id="ARBA00022763"/>
    </source>
</evidence>
<keyword evidence="16" id="KW-1185">Reference proteome</keyword>
<evidence type="ECO:0000256" key="9">
    <source>
        <dbReference type="ARBA" id="ARBA00023172"/>
    </source>
</evidence>
<comment type="subcellular location">
    <subcellularLocation>
        <location evidence="2">Chromosome</location>
    </subcellularLocation>
    <subcellularLocation>
        <location evidence="1">Nucleus</location>
    </subcellularLocation>
</comment>
<feature type="region of interest" description="Disordered" evidence="13">
    <location>
        <begin position="1"/>
        <end position="53"/>
    </location>
</feature>
<evidence type="ECO:0000256" key="13">
    <source>
        <dbReference type="SAM" id="MobiDB-lite"/>
    </source>
</evidence>
<keyword evidence="10" id="KW-0234">DNA repair</keyword>
<dbReference type="OrthoDB" id="10072614at2759"/>